<name>A0A6N3X491_9SYNE</name>
<dbReference type="InterPro" id="IPR003961">
    <property type="entry name" value="FN3_dom"/>
</dbReference>
<dbReference type="AlphaFoldDB" id="A0A6N3X491"/>
<comment type="caution">
    <text evidence="4">The sequence shown here is derived from an EMBL/GenBank/DDBJ whole genome shotgun (WGS) entry which is preliminary data.</text>
</comment>
<dbReference type="Gene3D" id="2.60.40.1220">
    <property type="match status" value="1"/>
</dbReference>
<feature type="region of interest" description="Disordered" evidence="2">
    <location>
        <begin position="29"/>
        <end position="61"/>
    </location>
</feature>
<proteinExistence type="predicted"/>
<evidence type="ECO:0000313" key="5">
    <source>
        <dbReference type="Proteomes" id="UP000035054"/>
    </source>
</evidence>
<evidence type="ECO:0000256" key="1">
    <source>
        <dbReference type="ARBA" id="ARBA00022729"/>
    </source>
</evidence>
<dbReference type="EMBL" id="JXUO01000301">
    <property type="protein sequence ID" value="KKZ10898.1"/>
    <property type="molecule type" value="Genomic_DNA"/>
</dbReference>
<reference evidence="4 5" key="1">
    <citation type="submission" date="2015-01" db="EMBL/GenBank/DDBJ databases">
        <title>Lifestyle Evolution in Cyanobacterial Symbionts of Sponges.</title>
        <authorList>
            <person name="Burgsdorf I."/>
            <person name="Slaby B.M."/>
            <person name="Handley K.M."/>
            <person name="Haber M."/>
            <person name="Blom J."/>
            <person name="Marshall C.W."/>
            <person name="Gilbert J.A."/>
            <person name="Hentschel U."/>
            <person name="Steindler L."/>
        </authorList>
    </citation>
    <scope>NUCLEOTIDE SEQUENCE [LARGE SCALE GENOMIC DNA]</scope>
    <source>
        <strain evidence="4">142</strain>
    </source>
</reference>
<evidence type="ECO:0000256" key="2">
    <source>
        <dbReference type="SAM" id="MobiDB-lite"/>
    </source>
</evidence>
<feature type="domain" description="Fibronectin type-III" evidence="3">
    <location>
        <begin position="1"/>
        <end position="44"/>
    </location>
</feature>
<keyword evidence="1" id="KW-0732">Signal</keyword>
<feature type="non-terminal residue" evidence="4">
    <location>
        <position position="1"/>
    </location>
</feature>
<dbReference type="InterPro" id="IPR014755">
    <property type="entry name" value="Cu-Rt/internalin_Ig-like"/>
</dbReference>
<accession>A0A6N3X491</accession>
<dbReference type="Gene3D" id="2.60.40.10">
    <property type="entry name" value="Immunoglobulins"/>
    <property type="match status" value="1"/>
</dbReference>
<dbReference type="InterPro" id="IPR013783">
    <property type="entry name" value="Ig-like_fold"/>
</dbReference>
<sequence length="278" mass="28873">ALTVTGLTNGTRYAFALRAVNAAGNGAAATATATPSSSDTTPPQVASITRQTPSTSPTNADSLTWEVTFSEPVQNVDALDFQVSGTTALITSVSQILNTDAYAVTTSGGNLVSLDDTVTLSFKASHDIRDMARNALVSTKPTGTNHPSYVVDNTAPSVPSITHQTPSSSPTNADSLTWEVTFSEPVQNVDAADFQVSGTTDHITFVSQVSSTNDYYVTTSGDDLVSLEDTVTLSFKASHDIRDMAGNALPPSTTPTNNDSFVVDNTAPTVTINGLSGT</sequence>
<organism evidence="4 5">
    <name type="scientific">Candidatus Synechococcus spongiarum 142</name>
    <dbReference type="NCBI Taxonomy" id="1608213"/>
    <lineage>
        <taxon>Bacteria</taxon>
        <taxon>Bacillati</taxon>
        <taxon>Cyanobacteriota</taxon>
        <taxon>Cyanophyceae</taxon>
        <taxon>Synechococcales</taxon>
        <taxon>Synechococcaceae</taxon>
        <taxon>Synechococcus</taxon>
    </lineage>
</organism>
<protein>
    <recommendedName>
        <fullName evidence="3">Fibronectin type-III domain-containing protein</fullName>
    </recommendedName>
</protein>
<dbReference type="PROSITE" id="PS50853">
    <property type="entry name" value="FN3"/>
    <property type="match status" value="1"/>
</dbReference>
<gene>
    <name evidence="4" type="ORF">TH68_09595</name>
</gene>
<dbReference type="SUPFAM" id="SSF49265">
    <property type="entry name" value="Fibronectin type III"/>
    <property type="match status" value="1"/>
</dbReference>
<evidence type="ECO:0000313" key="4">
    <source>
        <dbReference type="EMBL" id="KKZ10898.1"/>
    </source>
</evidence>
<dbReference type="InterPro" id="IPR036116">
    <property type="entry name" value="FN3_sf"/>
</dbReference>
<feature type="non-terminal residue" evidence="4">
    <location>
        <position position="278"/>
    </location>
</feature>
<dbReference type="Proteomes" id="UP000035054">
    <property type="component" value="Unassembled WGS sequence"/>
</dbReference>
<feature type="compositionally biased region" description="Low complexity" evidence="2">
    <location>
        <begin position="29"/>
        <end position="43"/>
    </location>
</feature>
<evidence type="ECO:0000259" key="3">
    <source>
        <dbReference type="PROSITE" id="PS50853"/>
    </source>
</evidence>
<feature type="compositionally biased region" description="Polar residues" evidence="2">
    <location>
        <begin position="44"/>
        <end position="61"/>
    </location>
</feature>